<evidence type="ECO:0000313" key="2">
    <source>
        <dbReference type="Proteomes" id="UP001195965"/>
    </source>
</evidence>
<dbReference type="EMBL" id="CP127526">
    <property type="protein sequence ID" value="XRI72777.1"/>
    <property type="molecule type" value="Genomic_DNA"/>
</dbReference>
<proteinExistence type="predicted"/>
<accession>A0ACD5HCP2</accession>
<protein>
    <submittedName>
        <fullName evidence="1">Zeta toxin family protein</fullName>
    </submittedName>
</protein>
<gene>
    <name evidence="1" type="ORF">HHS34_010015</name>
</gene>
<sequence>MNPEIIIIAGPNGAGKTTFARSFLPAEAQCLHFINADLIAAGLSPFAPEIAAVKAGRLMLQEIASAVQQKQSFAFETTLSGRGYLQHIPSWRNQGYRVSLFFLTLPNVEMAIDRVQQRVRQGGHHIPEPIIRRRFTAGLHNFHQFYKVVVDAWAIYDNSGDSPVLLEWGEKQ</sequence>
<organism evidence="1 2">
    <name type="scientific">Acidithiobacillus montserratensis</name>
    <dbReference type="NCBI Taxonomy" id="2729135"/>
    <lineage>
        <taxon>Bacteria</taxon>
        <taxon>Pseudomonadati</taxon>
        <taxon>Pseudomonadota</taxon>
        <taxon>Acidithiobacillia</taxon>
        <taxon>Acidithiobacillales</taxon>
        <taxon>Acidithiobacillaceae</taxon>
        <taxon>Acidithiobacillus</taxon>
    </lineage>
</organism>
<keyword evidence="2" id="KW-1185">Reference proteome</keyword>
<name>A0ACD5HCP2_9PROT</name>
<reference evidence="1 2" key="1">
    <citation type="journal article" date="2021" name="ISME J.">
        <title>Genomic evolution of the class Acidithiobacillia: deep-branching Proteobacteria living in extreme acidic conditions.</title>
        <authorList>
            <person name="Moya-Beltran A."/>
            <person name="Beard S."/>
            <person name="Rojas-Villalobos C."/>
            <person name="Issotta F."/>
            <person name="Gallardo Y."/>
            <person name="Ulloa R."/>
            <person name="Giaveno A."/>
            <person name="Degli Esposti M."/>
            <person name="Johnson D.B."/>
            <person name="Quatrini R."/>
        </authorList>
    </citation>
    <scope>NUCLEOTIDE SEQUENCE [LARGE SCALE GENOMIC DNA]</scope>
    <source>
        <strain evidence="1 2">GG1-14</strain>
    </source>
</reference>
<dbReference type="Proteomes" id="UP001195965">
    <property type="component" value="Chromosome"/>
</dbReference>
<evidence type="ECO:0000313" key="1">
    <source>
        <dbReference type="EMBL" id="XRI72777.1"/>
    </source>
</evidence>